<dbReference type="AlphaFoldDB" id="A0A1B6CT21"/>
<evidence type="ECO:0000313" key="2">
    <source>
        <dbReference type="EMBL" id="JAS16574.1"/>
    </source>
</evidence>
<gene>
    <name evidence="2" type="ORF">g.33144</name>
</gene>
<proteinExistence type="predicted"/>
<feature type="domain" description="DUF7153" evidence="1">
    <location>
        <begin position="80"/>
        <end position="247"/>
    </location>
</feature>
<organism evidence="2">
    <name type="scientific">Clastoptera arizonana</name>
    <name type="common">Arizona spittle bug</name>
    <dbReference type="NCBI Taxonomy" id="38151"/>
    <lineage>
        <taxon>Eukaryota</taxon>
        <taxon>Metazoa</taxon>
        <taxon>Ecdysozoa</taxon>
        <taxon>Arthropoda</taxon>
        <taxon>Hexapoda</taxon>
        <taxon>Insecta</taxon>
        <taxon>Pterygota</taxon>
        <taxon>Neoptera</taxon>
        <taxon>Paraneoptera</taxon>
        <taxon>Hemiptera</taxon>
        <taxon>Auchenorrhyncha</taxon>
        <taxon>Cercopoidea</taxon>
        <taxon>Clastopteridae</taxon>
        <taxon>Clastoptera</taxon>
    </lineage>
</organism>
<dbReference type="PANTHER" id="PTHR22198">
    <property type="entry name" value="FERM DOMAIN-CONTAINING PROTEIN"/>
    <property type="match status" value="1"/>
</dbReference>
<evidence type="ECO:0000259" key="1">
    <source>
        <dbReference type="Pfam" id="PF23672"/>
    </source>
</evidence>
<dbReference type="EMBL" id="GEDC01020724">
    <property type="protein sequence ID" value="JAS16574.1"/>
    <property type="molecule type" value="Transcribed_RNA"/>
</dbReference>
<name>A0A1B6CT21_9HEMI</name>
<protein>
    <recommendedName>
        <fullName evidence="1">DUF7153 domain-containing protein</fullName>
    </recommendedName>
</protein>
<dbReference type="PANTHER" id="PTHR22198:SF1">
    <property type="entry name" value="FERM DOMAIN-CONTAINING PROTEIN"/>
    <property type="match status" value="1"/>
</dbReference>
<dbReference type="Pfam" id="PF23672">
    <property type="entry name" value="DUF7153"/>
    <property type="match status" value="1"/>
</dbReference>
<accession>A0A1B6CT21</accession>
<sequence length="252" mass="29325">MNEEEALKSLRGVKFRETVVTDVTTYSPRRHFAIPPSNEKEVHLGPLALFSFIVPTHCERIAYNDGYHPLKTALCSHLKNGFFLNTKEKGVMYPVIHFTDDRESLKKQLTDELNLENEYVLHQGVYREVRSIRPENITKNGNVVQPQHIGYIVLGFKSLDKNFNQVMVDSWKDWTGARYIYMYLPDELGLTRISFYHREAPDSLNMFMYIVLVECQGIVTKEHQLRLLDFAQRIRVERMSGFVSVYGVSTNQ</sequence>
<reference evidence="2" key="1">
    <citation type="submission" date="2015-12" db="EMBL/GenBank/DDBJ databases">
        <title>De novo transcriptome assembly of four potential Pierce s Disease insect vectors from Arizona vineyards.</title>
        <authorList>
            <person name="Tassone E.E."/>
        </authorList>
    </citation>
    <scope>NUCLEOTIDE SEQUENCE</scope>
</reference>
<dbReference type="InterPro" id="IPR055577">
    <property type="entry name" value="DUF7153"/>
</dbReference>